<evidence type="ECO:0000313" key="10">
    <source>
        <dbReference type="Proteomes" id="UP000824211"/>
    </source>
</evidence>
<evidence type="ECO:0000256" key="1">
    <source>
        <dbReference type="ARBA" id="ARBA00004651"/>
    </source>
</evidence>
<comment type="caution">
    <text evidence="9">The sequence shown here is derived from an EMBL/GenBank/DDBJ whole genome shotgun (WGS) entry which is preliminary data.</text>
</comment>
<dbReference type="Gene3D" id="1.20.1530.20">
    <property type="match status" value="1"/>
</dbReference>
<feature type="transmembrane region" description="Helical" evidence="8">
    <location>
        <begin position="293"/>
        <end position="315"/>
    </location>
</feature>
<proteinExistence type="inferred from homology"/>
<feature type="transmembrane region" description="Helical" evidence="8">
    <location>
        <begin position="73"/>
        <end position="92"/>
    </location>
</feature>
<evidence type="ECO:0000256" key="2">
    <source>
        <dbReference type="ARBA" id="ARBA00010145"/>
    </source>
</evidence>
<name>A0A9D2S6Q7_9FIRM</name>
<evidence type="ECO:0000256" key="5">
    <source>
        <dbReference type="ARBA" id="ARBA00022692"/>
    </source>
</evidence>
<comment type="similarity">
    <text evidence="2">Belongs to the auxin efflux carrier (TC 2.A.69) family.</text>
</comment>
<dbReference type="AlphaFoldDB" id="A0A9D2S6Q7"/>
<dbReference type="Pfam" id="PF03547">
    <property type="entry name" value="Mem_trans"/>
    <property type="match status" value="1"/>
</dbReference>
<evidence type="ECO:0000256" key="7">
    <source>
        <dbReference type="ARBA" id="ARBA00023136"/>
    </source>
</evidence>
<dbReference type="PANTHER" id="PTHR36838">
    <property type="entry name" value="AUXIN EFFLUX CARRIER FAMILY PROTEIN"/>
    <property type="match status" value="1"/>
</dbReference>
<dbReference type="InterPro" id="IPR038770">
    <property type="entry name" value="Na+/solute_symporter_sf"/>
</dbReference>
<evidence type="ECO:0000256" key="8">
    <source>
        <dbReference type="SAM" id="Phobius"/>
    </source>
</evidence>
<feature type="transmembrane region" description="Helical" evidence="8">
    <location>
        <begin position="40"/>
        <end position="61"/>
    </location>
</feature>
<accession>A0A9D2S6Q7</accession>
<dbReference type="Proteomes" id="UP000824211">
    <property type="component" value="Unassembled WGS sequence"/>
</dbReference>
<dbReference type="GO" id="GO:0055085">
    <property type="term" value="P:transmembrane transport"/>
    <property type="evidence" value="ECO:0007669"/>
    <property type="project" value="InterPro"/>
</dbReference>
<dbReference type="PANTHER" id="PTHR36838:SF1">
    <property type="entry name" value="SLR1864 PROTEIN"/>
    <property type="match status" value="1"/>
</dbReference>
<evidence type="ECO:0000313" key="9">
    <source>
        <dbReference type="EMBL" id="HJB58109.1"/>
    </source>
</evidence>
<keyword evidence="6 8" id="KW-1133">Transmembrane helix</keyword>
<keyword evidence="4" id="KW-1003">Cell membrane</keyword>
<feature type="transmembrane region" description="Helical" evidence="8">
    <location>
        <begin position="129"/>
        <end position="148"/>
    </location>
</feature>
<feature type="transmembrane region" description="Helical" evidence="8">
    <location>
        <begin position="236"/>
        <end position="255"/>
    </location>
</feature>
<evidence type="ECO:0000256" key="3">
    <source>
        <dbReference type="ARBA" id="ARBA00022448"/>
    </source>
</evidence>
<dbReference type="InterPro" id="IPR004776">
    <property type="entry name" value="Mem_transp_PIN-like"/>
</dbReference>
<comment type="subcellular location">
    <subcellularLocation>
        <location evidence="1">Cell membrane</location>
        <topology evidence="1">Multi-pass membrane protein</topology>
    </subcellularLocation>
</comment>
<evidence type="ECO:0000256" key="6">
    <source>
        <dbReference type="ARBA" id="ARBA00022989"/>
    </source>
</evidence>
<keyword evidence="7 8" id="KW-0472">Membrane</keyword>
<keyword evidence="5 8" id="KW-0812">Transmembrane</keyword>
<feature type="transmembrane region" description="Helical" evidence="8">
    <location>
        <begin position="209"/>
        <end position="227"/>
    </location>
</feature>
<gene>
    <name evidence="9" type="ORF">H9771_00375</name>
</gene>
<feature type="transmembrane region" description="Helical" evidence="8">
    <location>
        <begin position="169"/>
        <end position="189"/>
    </location>
</feature>
<feature type="transmembrane region" description="Helical" evidence="8">
    <location>
        <begin position="104"/>
        <end position="123"/>
    </location>
</feature>
<dbReference type="GO" id="GO:0005886">
    <property type="term" value="C:plasma membrane"/>
    <property type="evidence" value="ECO:0007669"/>
    <property type="project" value="UniProtKB-SubCell"/>
</dbReference>
<evidence type="ECO:0000256" key="4">
    <source>
        <dbReference type="ARBA" id="ARBA00022475"/>
    </source>
</evidence>
<reference evidence="9" key="2">
    <citation type="submission" date="2021-04" db="EMBL/GenBank/DDBJ databases">
        <authorList>
            <person name="Gilroy R."/>
        </authorList>
    </citation>
    <scope>NUCLEOTIDE SEQUENCE</scope>
    <source>
        <strain evidence="9">ChiHjej9B8-13557</strain>
    </source>
</reference>
<sequence length="316" mass="33182">MPESNLTVITAQQVLIMFLLILAGYLAVRVGALEGGARRGFSSLLVNLVVPAMIIDSYMIPFDPAILGNLARTALASLGVLLLGLVIAAAVTRRGGGDKALIRFAITFSNAGYMGFPLIQALFGAEGMLYASIFNTFFNILLWSVGMNMMRRGAEEEGQGPKTNPLLDLVRKPALAAVAIGLVIYLGQIPVPELIAQPISLMGGMNTPLSMLITGIIIATSDLKAVIRSGTLWRTVLTRMLLVPAAGLALCALTGTGGMVGAVVILLEACPCAAITSVFAVQYRHDERLAAGMVVVSTLLSILTLPLFAALVQMVG</sequence>
<reference evidence="9" key="1">
    <citation type="journal article" date="2021" name="PeerJ">
        <title>Extensive microbial diversity within the chicken gut microbiome revealed by metagenomics and culture.</title>
        <authorList>
            <person name="Gilroy R."/>
            <person name="Ravi A."/>
            <person name="Getino M."/>
            <person name="Pursley I."/>
            <person name="Horton D.L."/>
            <person name="Alikhan N.F."/>
            <person name="Baker D."/>
            <person name="Gharbi K."/>
            <person name="Hall N."/>
            <person name="Watson M."/>
            <person name="Adriaenssens E.M."/>
            <person name="Foster-Nyarko E."/>
            <person name="Jarju S."/>
            <person name="Secka A."/>
            <person name="Antonio M."/>
            <person name="Oren A."/>
            <person name="Chaudhuri R.R."/>
            <person name="La Ragione R."/>
            <person name="Hildebrand F."/>
            <person name="Pallen M.J."/>
        </authorList>
    </citation>
    <scope>NUCLEOTIDE SEQUENCE</scope>
    <source>
        <strain evidence="9">ChiHjej9B8-13557</strain>
    </source>
</reference>
<feature type="transmembrane region" description="Helical" evidence="8">
    <location>
        <begin position="6"/>
        <end position="28"/>
    </location>
</feature>
<organism evidence="9 10">
    <name type="scientific">Candidatus Faecalibacterium faecipullorum</name>
    <dbReference type="NCBI Taxonomy" id="2838578"/>
    <lineage>
        <taxon>Bacteria</taxon>
        <taxon>Bacillati</taxon>
        <taxon>Bacillota</taxon>
        <taxon>Clostridia</taxon>
        <taxon>Eubacteriales</taxon>
        <taxon>Oscillospiraceae</taxon>
        <taxon>Faecalibacterium</taxon>
    </lineage>
</organism>
<dbReference type="EMBL" id="DWXX01000006">
    <property type="protein sequence ID" value="HJB58109.1"/>
    <property type="molecule type" value="Genomic_DNA"/>
</dbReference>
<protein>
    <submittedName>
        <fullName evidence="9">AEC family transporter</fullName>
    </submittedName>
</protein>
<keyword evidence="3" id="KW-0813">Transport</keyword>